<proteinExistence type="predicted"/>
<feature type="non-terminal residue" evidence="1">
    <location>
        <position position="1"/>
    </location>
</feature>
<evidence type="ECO:0000313" key="1">
    <source>
        <dbReference type="EMBL" id="MEQ2207678.1"/>
    </source>
</evidence>
<evidence type="ECO:0000313" key="2">
    <source>
        <dbReference type="Proteomes" id="UP001434883"/>
    </source>
</evidence>
<dbReference type="Proteomes" id="UP001434883">
    <property type="component" value="Unassembled WGS sequence"/>
</dbReference>
<comment type="caution">
    <text evidence="1">The sequence shown here is derived from an EMBL/GenBank/DDBJ whole genome shotgun (WGS) entry which is preliminary data.</text>
</comment>
<accession>A0ABV0RHP3</accession>
<gene>
    <name evidence="1" type="ORF">XENOCAPTIV_016771</name>
</gene>
<sequence length="92" mass="10395">FIASACARGLHIQAGVGRRAQPNAVLEKVFTSITKVMTPGLYHYYVTELAFYWSLMFSQFTDIKRKVSVTQVQCLFSQTTEDPPQGSRPLKH</sequence>
<keyword evidence="2" id="KW-1185">Reference proteome</keyword>
<organism evidence="1 2">
    <name type="scientific">Xenoophorus captivus</name>
    <dbReference type="NCBI Taxonomy" id="1517983"/>
    <lineage>
        <taxon>Eukaryota</taxon>
        <taxon>Metazoa</taxon>
        <taxon>Chordata</taxon>
        <taxon>Craniata</taxon>
        <taxon>Vertebrata</taxon>
        <taxon>Euteleostomi</taxon>
        <taxon>Actinopterygii</taxon>
        <taxon>Neopterygii</taxon>
        <taxon>Teleostei</taxon>
        <taxon>Neoteleostei</taxon>
        <taxon>Acanthomorphata</taxon>
        <taxon>Ovalentaria</taxon>
        <taxon>Atherinomorphae</taxon>
        <taxon>Cyprinodontiformes</taxon>
        <taxon>Goodeidae</taxon>
        <taxon>Xenoophorus</taxon>
    </lineage>
</organism>
<name>A0ABV0RHP3_9TELE</name>
<reference evidence="1 2" key="1">
    <citation type="submission" date="2021-06" db="EMBL/GenBank/DDBJ databases">
        <authorList>
            <person name="Palmer J.M."/>
        </authorList>
    </citation>
    <scope>NUCLEOTIDE SEQUENCE [LARGE SCALE GENOMIC DNA]</scope>
    <source>
        <strain evidence="1 2">XC_2019</strain>
        <tissue evidence="1">Muscle</tissue>
    </source>
</reference>
<protein>
    <submittedName>
        <fullName evidence="1">Uncharacterized protein</fullName>
    </submittedName>
</protein>
<dbReference type="EMBL" id="JAHRIN010045497">
    <property type="protein sequence ID" value="MEQ2207678.1"/>
    <property type="molecule type" value="Genomic_DNA"/>
</dbReference>